<reference evidence="1 2" key="1">
    <citation type="submission" date="2024-08" db="EMBL/GenBank/DDBJ databases">
        <authorList>
            <person name="Paterson S."/>
        </authorList>
    </citation>
    <scope>NUCLEOTIDE SEQUENCE [LARGE SCALE GENOMIC DNA]</scope>
</reference>
<comment type="caution">
    <text evidence="1">The sequence shown here is derived from an EMBL/GenBank/DDBJ whole genome shotgun (WGS) entry which is preliminary data.</text>
</comment>
<dbReference type="AlphaFoldDB" id="A0ABC9HIN5"/>
<dbReference type="EMBL" id="CANUEZ050000244">
    <property type="protein sequence ID" value="CAM0512733.1"/>
    <property type="molecule type" value="Genomic_DNA"/>
</dbReference>
<protein>
    <submittedName>
        <fullName evidence="1">Uncharacterized protein</fullName>
    </submittedName>
</protein>
<evidence type="ECO:0000313" key="2">
    <source>
        <dbReference type="Proteomes" id="UP001189180"/>
    </source>
</evidence>
<sequence length="67" mass="7923">MTKYAEAIYTLKGHILEYEMDYFIPNCGSVNLPLNEIITLMKTTSICEVITEAIWKMDWHWMIDPPR</sequence>
<dbReference type="Proteomes" id="UP001189180">
    <property type="component" value="Unassembled WGS sequence"/>
</dbReference>
<accession>A0ABC9HIN5</accession>
<name>A0ABC9HIN5_FASHE</name>
<gene>
    <name evidence="1" type="ORF">FHB240107_LOCUS13536</name>
</gene>
<keyword evidence="2" id="KW-1185">Reference proteome</keyword>
<organism evidence="1 2">
    <name type="scientific">Fasciola hepatica</name>
    <name type="common">Liver fluke</name>
    <dbReference type="NCBI Taxonomy" id="6192"/>
    <lineage>
        <taxon>Eukaryota</taxon>
        <taxon>Metazoa</taxon>
        <taxon>Spiralia</taxon>
        <taxon>Lophotrochozoa</taxon>
        <taxon>Platyhelminthes</taxon>
        <taxon>Trematoda</taxon>
        <taxon>Digenea</taxon>
        <taxon>Plagiorchiida</taxon>
        <taxon>Echinostomata</taxon>
        <taxon>Echinostomatoidea</taxon>
        <taxon>Fasciolidae</taxon>
        <taxon>Fasciola</taxon>
    </lineage>
</organism>
<evidence type="ECO:0000313" key="1">
    <source>
        <dbReference type="EMBL" id="CAM0512733.1"/>
    </source>
</evidence>
<proteinExistence type="predicted"/>